<dbReference type="SUPFAM" id="SSF53613">
    <property type="entry name" value="Ribokinase-like"/>
    <property type="match status" value="1"/>
</dbReference>
<dbReference type="EMBL" id="OU015568">
    <property type="protein sequence ID" value="CAG5085722.1"/>
    <property type="molecule type" value="Genomic_DNA"/>
</dbReference>
<evidence type="ECO:0000313" key="12">
    <source>
        <dbReference type="EMBL" id="CAG5085722.1"/>
    </source>
</evidence>
<comment type="pathway">
    <text evidence="2">Purine metabolism; AMP biosynthesis via salvage pathway; AMP from adenosine: step 1/1.</text>
</comment>
<evidence type="ECO:0000256" key="10">
    <source>
        <dbReference type="SAM" id="MobiDB-lite"/>
    </source>
</evidence>
<dbReference type="Pfam" id="PF00294">
    <property type="entry name" value="PfkB"/>
    <property type="match status" value="1"/>
</dbReference>
<keyword evidence="6" id="KW-0660">Purine salvage</keyword>
<keyword evidence="9" id="KW-0067">ATP-binding</keyword>
<keyword evidence="7" id="KW-0547">Nucleotide-binding</keyword>
<evidence type="ECO:0000313" key="13">
    <source>
        <dbReference type="Proteomes" id="UP001158576"/>
    </source>
</evidence>
<keyword evidence="13" id="KW-1185">Reference proteome</keyword>
<evidence type="ECO:0000256" key="9">
    <source>
        <dbReference type="ARBA" id="ARBA00022840"/>
    </source>
</evidence>
<dbReference type="Gene3D" id="3.40.1190.20">
    <property type="match status" value="1"/>
</dbReference>
<evidence type="ECO:0000256" key="6">
    <source>
        <dbReference type="ARBA" id="ARBA00022726"/>
    </source>
</evidence>
<gene>
    <name evidence="12" type="ORF">OKIOD_LOCUS2538</name>
</gene>
<dbReference type="PRINTS" id="PR00989">
    <property type="entry name" value="ADENOKINASE"/>
</dbReference>
<dbReference type="InterPro" id="IPR029056">
    <property type="entry name" value="Ribokinase-like"/>
</dbReference>
<dbReference type="CDD" id="cd01168">
    <property type="entry name" value="adenosine_kinase"/>
    <property type="match status" value="1"/>
</dbReference>
<comment type="similarity">
    <text evidence="3">Belongs to the carbohydrate kinase PfkB family.</text>
</comment>
<dbReference type="Gene3D" id="3.30.1110.10">
    <property type="match status" value="1"/>
</dbReference>
<protein>
    <recommendedName>
        <fullName evidence="4">adenosine kinase</fullName>
        <ecNumber evidence="4">2.7.1.20</ecNumber>
    </recommendedName>
</protein>
<dbReference type="EC" id="2.7.1.20" evidence="4"/>
<evidence type="ECO:0000259" key="11">
    <source>
        <dbReference type="Pfam" id="PF00294"/>
    </source>
</evidence>
<proteinExistence type="inferred from homology"/>
<evidence type="ECO:0000256" key="5">
    <source>
        <dbReference type="ARBA" id="ARBA00022679"/>
    </source>
</evidence>
<accession>A0ABN7RU66</accession>
<evidence type="ECO:0000256" key="1">
    <source>
        <dbReference type="ARBA" id="ARBA00001946"/>
    </source>
</evidence>
<keyword evidence="8" id="KW-0418">Kinase</keyword>
<reference evidence="12 13" key="1">
    <citation type="submission" date="2021-04" db="EMBL/GenBank/DDBJ databases">
        <authorList>
            <person name="Bliznina A."/>
        </authorList>
    </citation>
    <scope>NUCLEOTIDE SEQUENCE [LARGE SCALE GENOMIC DNA]</scope>
</reference>
<feature type="compositionally biased region" description="Acidic residues" evidence="10">
    <location>
        <begin position="72"/>
        <end position="85"/>
    </location>
</feature>
<feature type="domain" description="Carbohydrate kinase PfkB" evidence="11">
    <location>
        <begin position="147"/>
        <end position="422"/>
    </location>
</feature>
<evidence type="ECO:0000256" key="7">
    <source>
        <dbReference type="ARBA" id="ARBA00022741"/>
    </source>
</evidence>
<dbReference type="PANTHER" id="PTHR45769:SF3">
    <property type="entry name" value="ADENOSINE KINASE"/>
    <property type="match status" value="1"/>
</dbReference>
<feature type="compositionally biased region" description="Acidic residues" evidence="10">
    <location>
        <begin position="16"/>
        <end position="63"/>
    </location>
</feature>
<evidence type="ECO:0000256" key="3">
    <source>
        <dbReference type="ARBA" id="ARBA00010688"/>
    </source>
</evidence>
<keyword evidence="5" id="KW-0808">Transferase</keyword>
<evidence type="ECO:0000256" key="2">
    <source>
        <dbReference type="ARBA" id="ARBA00004801"/>
    </source>
</evidence>
<dbReference type="InterPro" id="IPR011611">
    <property type="entry name" value="PfkB_dom"/>
</dbReference>
<dbReference type="PANTHER" id="PTHR45769">
    <property type="entry name" value="ADENOSINE KINASE"/>
    <property type="match status" value="1"/>
</dbReference>
<sequence>MGGVVSSEDESRKRDEEDESEDEDSIEDSDDSGDSSEEEDDSEEEDSDDDSDEDGELIEEVDSDTSFFGESDTTDSSDEDSEDEDDFIKREVIITENMLVGFGLPLLEIKAKVGAGYLDRFELTAGSRSVAGEKQISLYDELCGWFSTEFLPGGGALNVVRVAQWMLPLPKVTSIIGAVGADANGKRISEACAAAGIVPLFYEQESDSTGCVAKLSVDSSSVTQITHLSAGNAYSKQRHLDLEENWNRVKEAEYFFIPGLFLTVCPETALAVGEMSSEKGKTFALTLGNPQLCRLYKDTQLAVLRYVDFLFTNAETAVAFAQENEFETTDLAEIARKMCLLPKVNSNKPRVVVITQGVGPTVVARGYDEVHEFEVDVIESSSDPSGLGDFFIGGFLAQLVQGHGLERCVEGGHFTAQELLQNGNELAGACPFE</sequence>
<organism evidence="12 13">
    <name type="scientific">Oikopleura dioica</name>
    <name type="common">Tunicate</name>
    <dbReference type="NCBI Taxonomy" id="34765"/>
    <lineage>
        <taxon>Eukaryota</taxon>
        <taxon>Metazoa</taxon>
        <taxon>Chordata</taxon>
        <taxon>Tunicata</taxon>
        <taxon>Appendicularia</taxon>
        <taxon>Copelata</taxon>
        <taxon>Oikopleuridae</taxon>
        <taxon>Oikopleura</taxon>
    </lineage>
</organism>
<comment type="cofactor">
    <cofactor evidence="1">
        <name>Mg(2+)</name>
        <dbReference type="ChEBI" id="CHEBI:18420"/>
    </cofactor>
</comment>
<evidence type="ECO:0000256" key="4">
    <source>
        <dbReference type="ARBA" id="ARBA00012119"/>
    </source>
</evidence>
<name>A0ABN7RU66_OIKDI</name>
<feature type="region of interest" description="Disordered" evidence="10">
    <location>
        <begin position="1"/>
        <end position="85"/>
    </location>
</feature>
<dbReference type="Proteomes" id="UP001158576">
    <property type="component" value="Chromosome PAR"/>
</dbReference>
<evidence type="ECO:0000256" key="8">
    <source>
        <dbReference type="ARBA" id="ARBA00022777"/>
    </source>
</evidence>
<dbReference type="InterPro" id="IPR001805">
    <property type="entry name" value="Adenokinase"/>
</dbReference>